<organism evidence="1">
    <name type="scientific">Timema shepardi</name>
    <name type="common">Walking stick</name>
    <dbReference type="NCBI Taxonomy" id="629360"/>
    <lineage>
        <taxon>Eukaryota</taxon>
        <taxon>Metazoa</taxon>
        <taxon>Ecdysozoa</taxon>
        <taxon>Arthropoda</taxon>
        <taxon>Hexapoda</taxon>
        <taxon>Insecta</taxon>
        <taxon>Pterygota</taxon>
        <taxon>Neoptera</taxon>
        <taxon>Polyneoptera</taxon>
        <taxon>Phasmatodea</taxon>
        <taxon>Timematodea</taxon>
        <taxon>Timematoidea</taxon>
        <taxon>Timematidae</taxon>
        <taxon>Timema</taxon>
    </lineage>
</organism>
<dbReference type="GO" id="GO:0016020">
    <property type="term" value="C:membrane"/>
    <property type="evidence" value="ECO:0007669"/>
    <property type="project" value="InterPro"/>
</dbReference>
<dbReference type="AlphaFoldDB" id="A0A7R9AWS4"/>
<gene>
    <name evidence="1" type="ORF">TSIB3V08_LOCUS5123</name>
</gene>
<dbReference type="PANTHER" id="PTHR19229">
    <property type="entry name" value="ATP-BINDING CASSETTE TRANSPORTER SUBFAMILY A ABCA"/>
    <property type="match status" value="1"/>
</dbReference>
<accession>A0A7R9AWS4</accession>
<dbReference type="InterPro" id="IPR026082">
    <property type="entry name" value="ABCA"/>
</dbReference>
<dbReference type="PANTHER" id="PTHR19229:SF274">
    <property type="entry name" value="ABC-TYPE ORGANIC ANION TRANSPORTER ABCA8"/>
    <property type="match status" value="1"/>
</dbReference>
<dbReference type="GO" id="GO:0005319">
    <property type="term" value="F:lipid transporter activity"/>
    <property type="evidence" value="ECO:0007669"/>
    <property type="project" value="TreeGrafter"/>
</dbReference>
<reference evidence="1" key="1">
    <citation type="submission" date="2020-11" db="EMBL/GenBank/DDBJ databases">
        <authorList>
            <person name="Tran Van P."/>
        </authorList>
    </citation>
    <scope>NUCLEOTIDE SEQUENCE</scope>
</reference>
<evidence type="ECO:0000313" key="1">
    <source>
        <dbReference type="EMBL" id="CAD7260970.1"/>
    </source>
</evidence>
<dbReference type="GO" id="GO:0140359">
    <property type="term" value="F:ABC-type transporter activity"/>
    <property type="evidence" value="ECO:0007669"/>
    <property type="project" value="InterPro"/>
</dbReference>
<dbReference type="EMBL" id="OC001931">
    <property type="protein sequence ID" value="CAD7260970.1"/>
    <property type="molecule type" value="Genomic_DNA"/>
</dbReference>
<proteinExistence type="predicted"/>
<name>A0A7R9AWS4_TIMSH</name>
<protein>
    <submittedName>
        <fullName evidence="1">Uncharacterized protein</fullName>
    </submittedName>
</protein>
<sequence length="301" mass="33323">MQIKCHSCPVLFTSDLVVKVILLTTHFMDEADILADRKAVVSKGRLRCCGSSLFLKNKFGIGYHLTLVLEGVAREHAITRLVMSHVAKAEKARRHGRELSFILPHNAVDNFAPLFSAIEAEKSTRSGRLGIGSYGVSMTTLEEVFLHLERDEETDGTMDNLSKKMVRNRALSRSLSLQSKSTSYQSLQNEGAVISSGDTTIKAKAFITLPASPTSIYKTEISRSTNAMEDTKLGKSPPFQQVKPFQAEKPIALLCCGGTVKALEGEWGVMRRGWKFEKELAALMVLSAERVGGVEWQPEWF</sequence>